<reference evidence="2 3" key="1">
    <citation type="submission" date="2015-09" db="EMBL/GenBank/DDBJ databases">
        <title>Draft genome of the parasitic nematode Teladorsagia circumcincta isolate WARC Sus (inbred).</title>
        <authorList>
            <person name="Mitreva M."/>
        </authorList>
    </citation>
    <scope>NUCLEOTIDE SEQUENCE [LARGE SCALE GENOMIC DNA]</scope>
    <source>
        <strain evidence="2 3">S</strain>
    </source>
</reference>
<proteinExistence type="predicted"/>
<dbReference type="SUPFAM" id="SSF48726">
    <property type="entry name" value="Immunoglobulin"/>
    <property type="match status" value="1"/>
</dbReference>
<dbReference type="PROSITE" id="PS50835">
    <property type="entry name" value="IG_LIKE"/>
    <property type="match status" value="1"/>
</dbReference>
<dbReference type="InterPro" id="IPR036179">
    <property type="entry name" value="Ig-like_dom_sf"/>
</dbReference>
<evidence type="ECO:0000259" key="1">
    <source>
        <dbReference type="PROSITE" id="PS50835"/>
    </source>
</evidence>
<dbReference type="InterPro" id="IPR013783">
    <property type="entry name" value="Ig-like_fold"/>
</dbReference>
<dbReference type="InterPro" id="IPR007110">
    <property type="entry name" value="Ig-like_dom"/>
</dbReference>
<evidence type="ECO:0000313" key="3">
    <source>
        <dbReference type="Proteomes" id="UP000230423"/>
    </source>
</evidence>
<dbReference type="InterPro" id="IPR003599">
    <property type="entry name" value="Ig_sub"/>
</dbReference>
<gene>
    <name evidence="2" type="ORF">TELCIR_18592</name>
</gene>
<dbReference type="OrthoDB" id="6244967at2759"/>
<organism evidence="2 3">
    <name type="scientific">Teladorsagia circumcincta</name>
    <name type="common">Brown stomach worm</name>
    <name type="synonym">Ostertagia circumcincta</name>
    <dbReference type="NCBI Taxonomy" id="45464"/>
    <lineage>
        <taxon>Eukaryota</taxon>
        <taxon>Metazoa</taxon>
        <taxon>Ecdysozoa</taxon>
        <taxon>Nematoda</taxon>
        <taxon>Chromadorea</taxon>
        <taxon>Rhabditida</taxon>
        <taxon>Rhabditina</taxon>
        <taxon>Rhabditomorpha</taxon>
        <taxon>Strongyloidea</taxon>
        <taxon>Trichostrongylidae</taxon>
        <taxon>Teladorsagia</taxon>
    </lineage>
</organism>
<feature type="domain" description="Ig-like" evidence="1">
    <location>
        <begin position="23"/>
        <end position="119"/>
    </location>
</feature>
<evidence type="ECO:0000313" key="2">
    <source>
        <dbReference type="EMBL" id="PIO59929.1"/>
    </source>
</evidence>
<dbReference type="SMART" id="SM00409">
    <property type="entry name" value="IG"/>
    <property type="match status" value="1"/>
</dbReference>
<dbReference type="Gene3D" id="2.60.40.10">
    <property type="entry name" value="Immunoglobulins"/>
    <property type="match status" value="1"/>
</dbReference>
<dbReference type="AlphaFoldDB" id="A0A2G9TPK3"/>
<feature type="non-terminal residue" evidence="2">
    <location>
        <position position="124"/>
    </location>
</feature>
<dbReference type="EMBL" id="KZ356560">
    <property type="protein sequence ID" value="PIO59929.1"/>
    <property type="molecule type" value="Genomic_DNA"/>
</dbReference>
<protein>
    <recommendedName>
        <fullName evidence="1">Ig-like domain-containing protein</fullName>
    </recommendedName>
</protein>
<keyword evidence="3" id="KW-1185">Reference proteome</keyword>
<dbReference type="Proteomes" id="UP000230423">
    <property type="component" value="Unassembled WGS sequence"/>
</dbReference>
<sequence>MTNLSGSWNLAENHKQELEHFPPRPVRRIQVMEGDSLTIDCQAPRGTPPPTLFWLYRDTEQGSVIETIRRKHIAVDGDGKLQFSAVELHDGRPNLVYECAASSPVLHGEYRSGDHVQLEVIPRE</sequence>
<accession>A0A2G9TPK3</accession>
<name>A0A2G9TPK3_TELCI</name>
<dbReference type="Pfam" id="PF13927">
    <property type="entry name" value="Ig_3"/>
    <property type="match status" value="1"/>
</dbReference>